<dbReference type="Proteomes" id="UP001487740">
    <property type="component" value="Unassembled WGS sequence"/>
</dbReference>
<dbReference type="Pfam" id="PF00858">
    <property type="entry name" value="ASC"/>
    <property type="match status" value="1"/>
</dbReference>
<dbReference type="GO" id="GO:0005886">
    <property type="term" value="C:plasma membrane"/>
    <property type="evidence" value="ECO:0007669"/>
    <property type="project" value="TreeGrafter"/>
</dbReference>
<accession>A0AAW0UWZ3</accession>
<organism evidence="15 16">
    <name type="scientific">Scylla paramamosain</name>
    <name type="common">Mud crab</name>
    <dbReference type="NCBI Taxonomy" id="85552"/>
    <lineage>
        <taxon>Eukaryota</taxon>
        <taxon>Metazoa</taxon>
        <taxon>Ecdysozoa</taxon>
        <taxon>Arthropoda</taxon>
        <taxon>Crustacea</taxon>
        <taxon>Multicrustacea</taxon>
        <taxon>Malacostraca</taxon>
        <taxon>Eumalacostraca</taxon>
        <taxon>Eucarida</taxon>
        <taxon>Decapoda</taxon>
        <taxon>Pleocyemata</taxon>
        <taxon>Brachyura</taxon>
        <taxon>Eubrachyura</taxon>
        <taxon>Portunoidea</taxon>
        <taxon>Portunidae</taxon>
        <taxon>Portuninae</taxon>
        <taxon>Scylla</taxon>
    </lineage>
</organism>
<evidence type="ECO:0000256" key="13">
    <source>
        <dbReference type="SAM" id="MobiDB-lite"/>
    </source>
</evidence>
<feature type="compositionally biased region" description="Polar residues" evidence="13">
    <location>
        <begin position="34"/>
        <end position="52"/>
    </location>
</feature>
<gene>
    <name evidence="15" type="ORF">O3P69_000346</name>
</gene>
<comment type="similarity">
    <text evidence="2 12">Belongs to the amiloride-sensitive sodium channel (TC 1.A.6) family.</text>
</comment>
<keyword evidence="11 12" id="KW-0407">Ion channel</keyword>
<comment type="caution">
    <text evidence="15">The sequence shown here is derived from an EMBL/GenBank/DDBJ whole genome shotgun (WGS) entry which is preliminary data.</text>
</comment>
<evidence type="ECO:0000256" key="6">
    <source>
        <dbReference type="ARBA" id="ARBA00022989"/>
    </source>
</evidence>
<dbReference type="PRINTS" id="PR01078">
    <property type="entry name" value="AMINACHANNEL"/>
</dbReference>
<dbReference type="EMBL" id="JARAKH010000005">
    <property type="protein sequence ID" value="KAK8404209.1"/>
    <property type="molecule type" value="Genomic_DNA"/>
</dbReference>
<evidence type="ECO:0000256" key="14">
    <source>
        <dbReference type="SAM" id="Phobius"/>
    </source>
</evidence>
<dbReference type="AlphaFoldDB" id="A0AAW0UWZ3"/>
<keyword evidence="4 12" id="KW-0894">Sodium channel</keyword>
<keyword evidence="8 12" id="KW-0406">Ion transport</keyword>
<evidence type="ECO:0000256" key="10">
    <source>
        <dbReference type="ARBA" id="ARBA00023201"/>
    </source>
</evidence>
<name>A0AAW0UWZ3_SCYPA</name>
<evidence type="ECO:0000256" key="12">
    <source>
        <dbReference type="RuleBase" id="RU000679"/>
    </source>
</evidence>
<keyword evidence="5 12" id="KW-0812">Transmembrane</keyword>
<reference evidence="15 16" key="1">
    <citation type="submission" date="2023-03" db="EMBL/GenBank/DDBJ databases">
        <title>High-quality genome of Scylla paramamosain provides insights in environmental adaptation.</title>
        <authorList>
            <person name="Zhang L."/>
        </authorList>
    </citation>
    <scope>NUCLEOTIDE SEQUENCE [LARGE SCALE GENOMIC DNA]</scope>
    <source>
        <strain evidence="15">LZ_2023a</strain>
        <tissue evidence="15">Muscle</tissue>
    </source>
</reference>
<keyword evidence="6 14" id="KW-1133">Transmembrane helix</keyword>
<evidence type="ECO:0000256" key="3">
    <source>
        <dbReference type="ARBA" id="ARBA00022448"/>
    </source>
</evidence>
<evidence type="ECO:0000256" key="1">
    <source>
        <dbReference type="ARBA" id="ARBA00004141"/>
    </source>
</evidence>
<dbReference type="Gene3D" id="2.60.470.10">
    <property type="entry name" value="Acid-sensing ion channels like domains"/>
    <property type="match status" value="1"/>
</dbReference>
<evidence type="ECO:0000256" key="5">
    <source>
        <dbReference type="ARBA" id="ARBA00022692"/>
    </source>
</evidence>
<dbReference type="PANTHER" id="PTHR11690">
    <property type="entry name" value="AMILORIDE-SENSITIVE SODIUM CHANNEL-RELATED"/>
    <property type="match status" value="1"/>
</dbReference>
<keyword evidence="3 12" id="KW-0813">Transport</keyword>
<dbReference type="Gene3D" id="1.10.287.770">
    <property type="entry name" value="YojJ-like"/>
    <property type="match status" value="1"/>
</dbReference>
<sequence length="593" mass="66196">MHPGHQVKGTQTQGMQRTKDPPAYDAMYPVKASKLSQRRSSPAEGETTQTTFRMPRKEVERSGSDGLKGRKVTCGCEGKVATDGTPQNVKEDERSEEEKKEGLCTECITSSATMEVLRDFCTKTTAHGFNHVVKSEQPFLLRVFWVLVISVGILMLISASYEVTYSSLIAQRPSIEIVYRDLYSTGMRVPFITICSLAGFWKSKLTKHNVSDALASYLLLAVRGTEIISPAFETNPARKTVLKGELDAYLKDHHLTLSEMVTLLSPRLECCREVLKPTLTGLGQCYTTRSPQGNAILQQTFAGLLGGYKVIFAVNTSEQIIYDSRIVSSPSLAEAGIHVSLSNFDLSPSVATSMQPLRVAPNIAASVAVSYTSLNKRERYKGALPWSVPSCVTEESFWNLTEEERSKIHHNFFFHIFYRTCPLLLTNCTLLARRFTNDTTAECHPSDILSHKVMDDQMTRCLDDHLHKDASENKLCEVTEVTQQMSHTTLVPEMLEAHEGITVIPDLAYSMINIYYTQLGYTEHKENIPTVFTWFSGLGGQMGLFLGASVITLVEVYFTLCRVFQILLTAFVATFCRGIRRCLGVFRDSNLSS</sequence>
<dbReference type="GO" id="GO:0015280">
    <property type="term" value="F:ligand-gated sodium channel activity"/>
    <property type="evidence" value="ECO:0007669"/>
    <property type="project" value="TreeGrafter"/>
</dbReference>
<proteinExistence type="inferred from homology"/>
<comment type="subcellular location">
    <subcellularLocation>
        <location evidence="1">Membrane</location>
        <topology evidence="1">Multi-pass membrane protein</topology>
    </subcellularLocation>
</comment>
<evidence type="ECO:0000313" key="15">
    <source>
        <dbReference type="EMBL" id="KAK8404210.1"/>
    </source>
</evidence>
<feature type="region of interest" description="Disordered" evidence="13">
    <location>
        <begin position="1"/>
        <end position="66"/>
    </location>
</feature>
<keyword evidence="16" id="KW-1185">Reference proteome</keyword>
<keyword evidence="7" id="KW-0915">Sodium</keyword>
<evidence type="ECO:0000256" key="2">
    <source>
        <dbReference type="ARBA" id="ARBA00007193"/>
    </source>
</evidence>
<evidence type="ECO:0000256" key="11">
    <source>
        <dbReference type="ARBA" id="ARBA00023303"/>
    </source>
</evidence>
<evidence type="ECO:0000256" key="4">
    <source>
        <dbReference type="ARBA" id="ARBA00022461"/>
    </source>
</evidence>
<evidence type="ECO:0000256" key="7">
    <source>
        <dbReference type="ARBA" id="ARBA00023053"/>
    </source>
</evidence>
<dbReference type="EMBL" id="JARAKH010000005">
    <property type="protein sequence ID" value="KAK8404210.1"/>
    <property type="molecule type" value="Genomic_DNA"/>
</dbReference>
<evidence type="ECO:0000313" key="16">
    <source>
        <dbReference type="Proteomes" id="UP001487740"/>
    </source>
</evidence>
<evidence type="ECO:0000256" key="9">
    <source>
        <dbReference type="ARBA" id="ARBA00023136"/>
    </source>
</evidence>
<dbReference type="PANTHER" id="PTHR11690:SF284">
    <property type="entry name" value="ACID-SENSING ION CHANNEL 1"/>
    <property type="match status" value="1"/>
</dbReference>
<keyword evidence="10 12" id="KW-0739">Sodium transport</keyword>
<keyword evidence="9 14" id="KW-0472">Membrane</keyword>
<protein>
    <submittedName>
        <fullName evidence="15">Uncharacterized protein</fullName>
    </submittedName>
</protein>
<evidence type="ECO:0000256" key="8">
    <source>
        <dbReference type="ARBA" id="ARBA00023065"/>
    </source>
</evidence>
<feature type="transmembrane region" description="Helical" evidence="14">
    <location>
        <begin position="139"/>
        <end position="161"/>
    </location>
</feature>
<dbReference type="InterPro" id="IPR001873">
    <property type="entry name" value="ENaC"/>
</dbReference>